<dbReference type="Proteomes" id="UP000095283">
    <property type="component" value="Unplaced"/>
</dbReference>
<organism evidence="2 3">
    <name type="scientific">Heterorhabditis bacteriophora</name>
    <name type="common">Entomopathogenic nematode worm</name>
    <dbReference type="NCBI Taxonomy" id="37862"/>
    <lineage>
        <taxon>Eukaryota</taxon>
        <taxon>Metazoa</taxon>
        <taxon>Ecdysozoa</taxon>
        <taxon>Nematoda</taxon>
        <taxon>Chromadorea</taxon>
        <taxon>Rhabditida</taxon>
        <taxon>Rhabditina</taxon>
        <taxon>Rhabditomorpha</taxon>
        <taxon>Strongyloidea</taxon>
        <taxon>Heterorhabditidae</taxon>
        <taxon>Heterorhabditis</taxon>
    </lineage>
</organism>
<evidence type="ECO:0000313" key="3">
    <source>
        <dbReference type="WBParaSite" id="Hba_21246"/>
    </source>
</evidence>
<keyword evidence="2" id="KW-1185">Reference proteome</keyword>
<proteinExistence type="predicted"/>
<protein>
    <submittedName>
        <fullName evidence="3">Uncharacterized protein</fullName>
    </submittedName>
</protein>
<dbReference type="AlphaFoldDB" id="A0A1I7XUP9"/>
<dbReference type="WBParaSite" id="Hba_21246">
    <property type="protein sequence ID" value="Hba_21246"/>
    <property type="gene ID" value="Hba_21246"/>
</dbReference>
<evidence type="ECO:0000313" key="2">
    <source>
        <dbReference type="Proteomes" id="UP000095283"/>
    </source>
</evidence>
<evidence type="ECO:0000256" key="1">
    <source>
        <dbReference type="SAM" id="MobiDB-lite"/>
    </source>
</evidence>
<feature type="region of interest" description="Disordered" evidence="1">
    <location>
        <begin position="48"/>
        <end position="75"/>
    </location>
</feature>
<reference evidence="3" key="1">
    <citation type="submission" date="2016-11" db="UniProtKB">
        <authorList>
            <consortium name="WormBaseParasite"/>
        </authorList>
    </citation>
    <scope>IDENTIFICATION</scope>
</reference>
<accession>A0A1I7XUP9</accession>
<feature type="compositionally biased region" description="Acidic residues" evidence="1">
    <location>
        <begin position="51"/>
        <end position="63"/>
    </location>
</feature>
<name>A0A1I7XUP9_HETBA</name>
<sequence length="75" mass="7674">MVGAVGAEDDDRDLSDVLSVDSSDAHLGSSLTSTFCVCSTGADVEGITDALDPEEVPGMDDDKDEGKPVVSPALF</sequence>